<keyword evidence="6" id="KW-1185">Reference proteome</keyword>
<sequence>MSGFQVLKPGALALLQDLGRRGYQHLGLTTGGALDERAARWANRLLDNDQNAALLEISLGRLELLAGLDTRVALAGADLGFEINGKPCQPWQSYSVRAGDHLRFGYARSGLRAYLAVAGGFTGRCRFGSRATVVREGMGRALAAGDRLECLPDQSPGALLRRVPPRYCTSGESGDALRVLRCYQYQEFGEAERRRFFDEGYRISSDSDRMGIRLAGPALGWSQGGILSQGIALGAVQVPPDGQPIVLLNDRQTIGGYPVLGTLLPLDLFRLAQMRPGTEVHFEAIDVEEASALMRTFYDFFG</sequence>
<evidence type="ECO:0000256" key="1">
    <source>
        <dbReference type="ARBA" id="ARBA00022741"/>
    </source>
</evidence>
<dbReference type="PANTHER" id="PTHR43309">
    <property type="entry name" value="5-OXOPROLINASE SUBUNIT C"/>
    <property type="match status" value="1"/>
</dbReference>
<evidence type="ECO:0000313" key="5">
    <source>
        <dbReference type="EMBL" id="GGO81174.1"/>
    </source>
</evidence>
<dbReference type="EMBL" id="BMLT01000004">
    <property type="protein sequence ID" value="GGO81174.1"/>
    <property type="molecule type" value="Genomic_DNA"/>
</dbReference>
<proteinExistence type="predicted"/>
<dbReference type="InterPro" id="IPR003778">
    <property type="entry name" value="CT_A_B"/>
</dbReference>
<evidence type="ECO:0000256" key="2">
    <source>
        <dbReference type="ARBA" id="ARBA00022801"/>
    </source>
</evidence>
<reference evidence="5 6" key="1">
    <citation type="journal article" date="2014" name="Int. J. Syst. Evol. Microbiol.">
        <title>Complete genome sequence of Corynebacterium casei LMG S-19264T (=DSM 44701T), isolated from a smear-ripened cheese.</title>
        <authorList>
            <consortium name="US DOE Joint Genome Institute (JGI-PGF)"/>
            <person name="Walter F."/>
            <person name="Albersmeier A."/>
            <person name="Kalinowski J."/>
            <person name="Ruckert C."/>
        </authorList>
    </citation>
    <scope>NUCLEOTIDE SEQUENCE [LARGE SCALE GENOMIC DNA]</scope>
    <source>
        <strain evidence="5 6">CGMCC 1.7286</strain>
    </source>
</reference>
<keyword evidence="3" id="KW-0067">ATP-binding</keyword>
<evidence type="ECO:0000256" key="3">
    <source>
        <dbReference type="ARBA" id="ARBA00022840"/>
    </source>
</evidence>
<dbReference type="SMART" id="SM00797">
    <property type="entry name" value="AHS2"/>
    <property type="match status" value="1"/>
</dbReference>
<dbReference type="GO" id="GO:0005524">
    <property type="term" value="F:ATP binding"/>
    <property type="evidence" value="ECO:0007669"/>
    <property type="project" value="UniProtKB-KW"/>
</dbReference>
<comment type="caution">
    <text evidence="5">The sequence shown here is derived from an EMBL/GenBank/DDBJ whole genome shotgun (WGS) entry which is preliminary data.</text>
</comment>
<dbReference type="GO" id="GO:0016787">
    <property type="term" value="F:hydrolase activity"/>
    <property type="evidence" value="ECO:0007669"/>
    <property type="project" value="UniProtKB-KW"/>
</dbReference>
<dbReference type="AlphaFoldDB" id="A0A917ZFP8"/>
<accession>A0A917ZFP8</accession>
<dbReference type="Pfam" id="PF02626">
    <property type="entry name" value="CT_A_B"/>
    <property type="match status" value="1"/>
</dbReference>
<dbReference type="InterPro" id="IPR052708">
    <property type="entry name" value="PxpC"/>
</dbReference>
<name>A0A917ZFP8_9GAMM</name>
<dbReference type="Gene3D" id="2.40.100.10">
    <property type="entry name" value="Cyclophilin-like"/>
    <property type="match status" value="1"/>
</dbReference>
<dbReference type="Proteomes" id="UP000599578">
    <property type="component" value="Unassembled WGS sequence"/>
</dbReference>
<dbReference type="SUPFAM" id="SSF50891">
    <property type="entry name" value="Cyclophilin-like"/>
    <property type="match status" value="1"/>
</dbReference>
<dbReference type="InterPro" id="IPR029000">
    <property type="entry name" value="Cyclophilin-like_dom_sf"/>
</dbReference>
<feature type="domain" description="Carboxyltransferase" evidence="4">
    <location>
        <begin position="25"/>
        <end position="301"/>
    </location>
</feature>
<dbReference type="PANTHER" id="PTHR43309:SF4">
    <property type="entry name" value="CARBOXYLTRANSFERASE DOMAIN-CONTAINING PROTEIN"/>
    <property type="match status" value="1"/>
</dbReference>
<gene>
    <name evidence="5" type="ORF">GCM10011348_19620</name>
</gene>
<dbReference type="NCBIfam" id="TIGR00724">
    <property type="entry name" value="urea_amlyse_rel"/>
    <property type="match status" value="1"/>
</dbReference>
<keyword evidence="2 5" id="KW-0378">Hydrolase</keyword>
<keyword evidence="1" id="KW-0547">Nucleotide-binding</keyword>
<protein>
    <submittedName>
        <fullName evidence="5">Allophanate hydrolase</fullName>
    </submittedName>
</protein>
<organism evidence="5 6">
    <name type="scientific">Marinobacterium nitratireducens</name>
    <dbReference type="NCBI Taxonomy" id="518897"/>
    <lineage>
        <taxon>Bacteria</taxon>
        <taxon>Pseudomonadati</taxon>
        <taxon>Pseudomonadota</taxon>
        <taxon>Gammaproteobacteria</taxon>
        <taxon>Oceanospirillales</taxon>
        <taxon>Oceanospirillaceae</taxon>
        <taxon>Marinobacterium</taxon>
    </lineage>
</organism>
<evidence type="ECO:0000313" key="6">
    <source>
        <dbReference type="Proteomes" id="UP000599578"/>
    </source>
</evidence>
<evidence type="ECO:0000259" key="4">
    <source>
        <dbReference type="SMART" id="SM00797"/>
    </source>
</evidence>
<dbReference type="RefSeq" id="WP_188860405.1">
    <property type="nucleotide sequence ID" value="NZ_BMLT01000004.1"/>
</dbReference>